<name>A0A4R7TAG8_9ACTN</name>
<dbReference type="Pfam" id="PF00296">
    <property type="entry name" value="Bac_luciferase"/>
    <property type="match status" value="1"/>
</dbReference>
<dbReference type="InterPro" id="IPR011251">
    <property type="entry name" value="Luciferase-like_dom"/>
</dbReference>
<evidence type="ECO:0000313" key="4">
    <source>
        <dbReference type="Proteomes" id="UP000295151"/>
    </source>
</evidence>
<dbReference type="AlphaFoldDB" id="A0A4R7TAG8"/>
<evidence type="ECO:0000313" key="3">
    <source>
        <dbReference type="EMBL" id="TDU88935.1"/>
    </source>
</evidence>
<evidence type="ECO:0000259" key="2">
    <source>
        <dbReference type="Pfam" id="PF00296"/>
    </source>
</evidence>
<protein>
    <submittedName>
        <fullName evidence="3">Alkanesulfonate monooxygenase SsuD/methylene tetrahydromethanopterin reductase-like flavin-dependent oxidoreductase (Luciferase family)</fullName>
    </submittedName>
</protein>
<dbReference type="Gene3D" id="3.20.20.30">
    <property type="entry name" value="Luciferase-like domain"/>
    <property type="match status" value="1"/>
</dbReference>
<dbReference type="OrthoDB" id="5241778at2"/>
<dbReference type="SUPFAM" id="SSF51679">
    <property type="entry name" value="Bacterial luciferase-like"/>
    <property type="match status" value="1"/>
</dbReference>
<feature type="domain" description="Luciferase-like" evidence="2">
    <location>
        <begin position="23"/>
        <end position="201"/>
    </location>
</feature>
<comment type="caution">
    <text evidence="3">The sequence shown here is derived from an EMBL/GenBank/DDBJ whole genome shotgun (WGS) entry which is preliminary data.</text>
</comment>
<dbReference type="RefSeq" id="WP_133978786.1">
    <property type="nucleotide sequence ID" value="NZ_SOCE01000001.1"/>
</dbReference>
<dbReference type="PANTHER" id="PTHR43244">
    <property type="match status" value="1"/>
</dbReference>
<dbReference type="EMBL" id="SOCE01000001">
    <property type="protein sequence ID" value="TDU88935.1"/>
    <property type="molecule type" value="Genomic_DNA"/>
</dbReference>
<reference evidence="3 4" key="1">
    <citation type="submission" date="2019-03" db="EMBL/GenBank/DDBJ databases">
        <title>Genomic Encyclopedia of Type Strains, Phase III (KMG-III): the genomes of soil and plant-associated and newly described type strains.</title>
        <authorList>
            <person name="Whitman W."/>
        </authorList>
    </citation>
    <scope>NUCLEOTIDE SEQUENCE [LARGE SCALE GENOMIC DNA]</scope>
    <source>
        <strain evidence="3 4">VKM Ac-2575</strain>
    </source>
</reference>
<dbReference type="PANTHER" id="PTHR43244:SF1">
    <property type="entry name" value="5,10-METHYLENETETRAHYDROMETHANOPTERIN REDUCTASE"/>
    <property type="match status" value="1"/>
</dbReference>
<keyword evidence="4" id="KW-1185">Reference proteome</keyword>
<gene>
    <name evidence="3" type="ORF">EV138_2488</name>
</gene>
<accession>A0A4R7TAG8</accession>
<evidence type="ECO:0000256" key="1">
    <source>
        <dbReference type="ARBA" id="ARBA00023002"/>
    </source>
</evidence>
<dbReference type="InterPro" id="IPR036661">
    <property type="entry name" value="Luciferase-like_sf"/>
</dbReference>
<dbReference type="Proteomes" id="UP000295151">
    <property type="component" value="Unassembled WGS sequence"/>
</dbReference>
<dbReference type="GO" id="GO:0016705">
    <property type="term" value="F:oxidoreductase activity, acting on paired donors, with incorporation or reduction of molecular oxygen"/>
    <property type="evidence" value="ECO:0007669"/>
    <property type="project" value="InterPro"/>
</dbReference>
<keyword evidence="1" id="KW-0560">Oxidoreductase</keyword>
<sequence>MTGKRFRFGVVASPDRGAEAWQSTVRRAADLGYSTILMPDGLQLLSPFPSLAIAAASADIRVGTFVAAAPLRPPRAAAWDAHTLTVLTDGRFDFGIGTGRPTAAEFAAELGLPFGTAQERRAQVLETLDHLIKLDGERRTPIMLAAGGPKSLAMAAERADIVSLAKPAMTPRSEVAALARDLRELAGSRADDIELAINLFAVGDGDLPPWTKQAAGVDAETLAKSDSLMLLPGTPQQMADELQRRRDDFGASYISVNATYLEELAPVVELLAGR</sequence>
<keyword evidence="3" id="KW-0503">Monooxygenase</keyword>
<proteinExistence type="predicted"/>
<dbReference type="InterPro" id="IPR050564">
    <property type="entry name" value="F420-G6PD/mer"/>
</dbReference>
<dbReference type="GO" id="GO:0004497">
    <property type="term" value="F:monooxygenase activity"/>
    <property type="evidence" value="ECO:0007669"/>
    <property type="project" value="UniProtKB-KW"/>
</dbReference>
<organism evidence="3 4">
    <name type="scientific">Kribbella voronezhensis</name>
    <dbReference type="NCBI Taxonomy" id="2512212"/>
    <lineage>
        <taxon>Bacteria</taxon>
        <taxon>Bacillati</taxon>
        <taxon>Actinomycetota</taxon>
        <taxon>Actinomycetes</taxon>
        <taxon>Propionibacteriales</taxon>
        <taxon>Kribbellaceae</taxon>
        <taxon>Kribbella</taxon>
    </lineage>
</organism>